<evidence type="ECO:0000256" key="3">
    <source>
        <dbReference type="ARBA" id="ARBA00023274"/>
    </source>
</evidence>
<sequence length="109" mass="12782">MNLIAKQASNFFRAPGLTCNPLNLMHQQFQQWRGIRVRVRNGNLEQSLVIMQRKMQSSGMERLIKRQQTHHVKNSEKRVLARKALERRIRSQALARKLQAILVKKVRGL</sequence>
<dbReference type="GO" id="GO:0005840">
    <property type="term" value="C:ribosome"/>
    <property type="evidence" value="ECO:0007669"/>
    <property type="project" value="UniProtKB-KW"/>
</dbReference>
<keyword evidence="3" id="KW-0687">Ribonucleoprotein</keyword>
<dbReference type="Proteomes" id="UP001141806">
    <property type="component" value="Unassembled WGS sequence"/>
</dbReference>
<gene>
    <name evidence="4" type="ORF">NE237_029092</name>
</gene>
<keyword evidence="5" id="KW-1185">Reference proteome</keyword>
<dbReference type="OrthoDB" id="1713251at2759"/>
<proteinExistence type="inferred from homology"/>
<dbReference type="GO" id="GO:1990904">
    <property type="term" value="C:ribonucleoprotein complex"/>
    <property type="evidence" value="ECO:0007669"/>
    <property type="project" value="UniProtKB-KW"/>
</dbReference>
<organism evidence="4 5">
    <name type="scientific">Protea cynaroides</name>
    <dbReference type="NCBI Taxonomy" id="273540"/>
    <lineage>
        <taxon>Eukaryota</taxon>
        <taxon>Viridiplantae</taxon>
        <taxon>Streptophyta</taxon>
        <taxon>Embryophyta</taxon>
        <taxon>Tracheophyta</taxon>
        <taxon>Spermatophyta</taxon>
        <taxon>Magnoliopsida</taxon>
        <taxon>Proteales</taxon>
        <taxon>Proteaceae</taxon>
        <taxon>Protea</taxon>
    </lineage>
</organism>
<evidence type="ECO:0000256" key="2">
    <source>
        <dbReference type="ARBA" id="ARBA00022980"/>
    </source>
</evidence>
<dbReference type="PANTHER" id="PTHR37228:SF1">
    <property type="entry name" value="RIBOSOMAL PROTEIN S21 FAMILY PROTEIN"/>
    <property type="match status" value="1"/>
</dbReference>
<evidence type="ECO:0000313" key="4">
    <source>
        <dbReference type="EMBL" id="KAJ4952260.1"/>
    </source>
</evidence>
<dbReference type="GO" id="GO:0006412">
    <property type="term" value="P:translation"/>
    <property type="evidence" value="ECO:0007669"/>
    <property type="project" value="InterPro"/>
</dbReference>
<dbReference type="Pfam" id="PF01165">
    <property type="entry name" value="Ribosomal_S21"/>
    <property type="match status" value="1"/>
</dbReference>
<comment type="caution">
    <text evidence="4">The sequence shown here is derived from an EMBL/GenBank/DDBJ whole genome shotgun (WGS) entry which is preliminary data.</text>
</comment>
<reference evidence="4" key="1">
    <citation type="journal article" date="2023" name="Plant J.">
        <title>The genome of the king protea, Protea cynaroides.</title>
        <authorList>
            <person name="Chang J."/>
            <person name="Duong T.A."/>
            <person name="Schoeman C."/>
            <person name="Ma X."/>
            <person name="Roodt D."/>
            <person name="Barker N."/>
            <person name="Li Z."/>
            <person name="Van de Peer Y."/>
            <person name="Mizrachi E."/>
        </authorList>
    </citation>
    <scope>NUCLEOTIDE SEQUENCE</scope>
    <source>
        <tissue evidence="4">Young leaves</tissue>
    </source>
</reference>
<dbReference type="EMBL" id="JAMYWD010000012">
    <property type="protein sequence ID" value="KAJ4952260.1"/>
    <property type="molecule type" value="Genomic_DNA"/>
</dbReference>
<keyword evidence="2" id="KW-0689">Ribosomal protein</keyword>
<dbReference type="PANTHER" id="PTHR37228">
    <property type="entry name" value="RIBOSOMAL PROTEIN S21 FAMILY PROTEIN"/>
    <property type="match status" value="1"/>
</dbReference>
<accession>A0A9Q0GRL5</accession>
<name>A0A9Q0GRL5_9MAGN</name>
<evidence type="ECO:0008006" key="6">
    <source>
        <dbReference type="Google" id="ProtNLM"/>
    </source>
</evidence>
<dbReference type="AlphaFoldDB" id="A0A9Q0GRL5"/>
<protein>
    <recommendedName>
        <fullName evidence="6">30S ribosomal protein S21</fullName>
    </recommendedName>
</protein>
<dbReference type="GO" id="GO:0003735">
    <property type="term" value="F:structural constituent of ribosome"/>
    <property type="evidence" value="ECO:0007669"/>
    <property type="project" value="InterPro"/>
</dbReference>
<evidence type="ECO:0000313" key="5">
    <source>
        <dbReference type="Proteomes" id="UP001141806"/>
    </source>
</evidence>
<dbReference type="InterPro" id="IPR001911">
    <property type="entry name" value="Ribosomal_bS21"/>
</dbReference>
<evidence type="ECO:0000256" key="1">
    <source>
        <dbReference type="ARBA" id="ARBA00006640"/>
    </source>
</evidence>
<comment type="similarity">
    <text evidence="1">Belongs to the bacterial ribosomal protein bS21 family.</text>
</comment>